<gene>
    <name evidence="2" type="ORF">LCGC14_0676060</name>
</gene>
<dbReference type="NCBIfam" id="TIGR03587">
    <property type="entry name" value="Pse_Me-ase"/>
    <property type="match status" value="1"/>
</dbReference>
<dbReference type="InterPro" id="IPR020027">
    <property type="entry name" value="Pseudamin_synth-assoc_MeTrfase"/>
</dbReference>
<evidence type="ECO:0000259" key="1">
    <source>
        <dbReference type="Pfam" id="PF13649"/>
    </source>
</evidence>
<accession>A0A0F9QPL8</accession>
<name>A0A0F9QPL8_9ZZZZ</name>
<dbReference type="Gene3D" id="3.40.50.150">
    <property type="entry name" value="Vaccinia Virus protein VP39"/>
    <property type="match status" value="1"/>
</dbReference>
<reference evidence="2" key="1">
    <citation type="journal article" date="2015" name="Nature">
        <title>Complex archaea that bridge the gap between prokaryotes and eukaryotes.</title>
        <authorList>
            <person name="Spang A."/>
            <person name="Saw J.H."/>
            <person name="Jorgensen S.L."/>
            <person name="Zaremba-Niedzwiedzka K."/>
            <person name="Martijn J."/>
            <person name="Lind A.E."/>
            <person name="van Eijk R."/>
            <person name="Schleper C."/>
            <person name="Guy L."/>
            <person name="Ettema T.J."/>
        </authorList>
    </citation>
    <scope>NUCLEOTIDE SEQUENCE</scope>
</reference>
<sequence>MTDENKKKGTWMGNFGIKYTIRNKIQPTKLIPFFKKVLKDIQVNKILEVGCNRGHNLEAINYCGGYDLYGIDINPYSIILARESREITFTVGNMFDILYKENFFDLVMTVGVLIHIDPMDLKNAITELLRVSKKYILMMEYNYEFDNFEKLQYRDNVGLWRGNFKKFILDNFKVKLILEGTAGVEDGFGDVRNYFLFEKIDLKHIK</sequence>
<feature type="domain" description="Methyltransferase" evidence="1">
    <location>
        <begin position="46"/>
        <end position="133"/>
    </location>
</feature>
<evidence type="ECO:0000313" key="2">
    <source>
        <dbReference type="EMBL" id="KKN46135.1"/>
    </source>
</evidence>
<comment type="caution">
    <text evidence="2">The sequence shown here is derived from an EMBL/GenBank/DDBJ whole genome shotgun (WGS) entry which is preliminary data.</text>
</comment>
<dbReference type="InterPro" id="IPR041698">
    <property type="entry name" value="Methyltransf_25"/>
</dbReference>
<dbReference type="EMBL" id="LAZR01001347">
    <property type="protein sequence ID" value="KKN46135.1"/>
    <property type="molecule type" value="Genomic_DNA"/>
</dbReference>
<dbReference type="CDD" id="cd02440">
    <property type="entry name" value="AdoMet_MTases"/>
    <property type="match status" value="1"/>
</dbReference>
<proteinExistence type="predicted"/>
<dbReference type="Pfam" id="PF13649">
    <property type="entry name" value="Methyltransf_25"/>
    <property type="match status" value="1"/>
</dbReference>
<organism evidence="2">
    <name type="scientific">marine sediment metagenome</name>
    <dbReference type="NCBI Taxonomy" id="412755"/>
    <lineage>
        <taxon>unclassified sequences</taxon>
        <taxon>metagenomes</taxon>
        <taxon>ecological metagenomes</taxon>
    </lineage>
</organism>
<dbReference type="InterPro" id="IPR029063">
    <property type="entry name" value="SAM-dependent_MTases_sf"/>
</dbReference>
<protein>
    <recommendedName>
        <fullName evidence="1">Methyltransferase domain-containing protein</fullName>
    </recommendedName>
</protein>
<dbReference type="AlphaFoldDB" id="A0A0F9QPL8"/>
<dbReference type="SUPFAM" id="SSF53335">
    <property type="entry name" value="S-adenosyl-L-methionine-dependent methyltransferases"/>
    <property type="match status" value="1"/>
</dbReference>